<evidence type="ECO:0000256" key="5">
    <source>
        <dbReference type="ARBA" id="ARBA00023136"/>
    </source>
</evidence>
<feature type="transmembrane region" description="Helical" evidence="6">
    <location>
        <begin position="233"/>
        <end position="256"/>
    </location>
</feature>
<feature type="compositionally biased region" description="Basic and acidic residues" evidence="7">
    <location>
        <begin position="1"/>
        <end position="19"/>
    </location>
</feature>
<evidence type="ECO:0000313" key="9">
    <source>
        <dbReference type="EMBL" id="KAF5830929.1"/>
    </source>
</evidence>
<evidence type="ECO:0000256" key="6">
    <source>
        <dbReference type="RuleBase" id="RU363132"/>
    </source>
</evidence>
<sequence length="380" mass="41412">MSSEPDLKVEEPQERREEGGQEQEGLDEQGMQGVQGEDFPVQEPTSEQPTSFGSPAPAAPAESEVSTTSDMTKQQLNFEGGKAQSEEPSTPPPVGAPFAREGGQEPVTPGSDDGAGSYNDFMFETITWKNKLRSVVYLIGGLLMIGLVYRVLSSSSTLVAGVCYIALAQMALNFTRQLLSPEFQQKHCKWSNSTWTQAAIDYYGNVLKAVAALNDKQLDGSDTTKTLRIGAGLWITSILGRYVSAFQLVVGLWILAFTLPKAYYTYQGLCVCVCVLCVCTSMQDIFKGQKPVVRAAVVVLPILVAGYVLSQIDLAVAVFLLLVYVRSWMQPQHVNLVKKNLNPITNTASKLGSRFGSFAIDQAKAYDVYPTPTPSKPKRN</sequence>
<feature type="region of interest" description="Disordered" evidence="7">
    <location>
        <begin position="1"/>
        <end position="115"/>
    </location>
</feature>
<protein>
    <recommendedName>
        <fullName evidence="6">Reticulon-like protein</fullName>
    </recommendedName>
</protein>
<evidence type="ECO:0000313" key="10">
    <source>
        <dbReference type="Proteomes" id="UP000815325"/>
    </source>
</evidence>
<feature type="domain" description="Reticulon" evidence="8">
    <location>
        <begin position="122"/>
        <end position="267"/>
    </location>
</feature>
<dbReference type="PROSITE" id="PS50845">
    <property type="entry name" value="RETICULON"/>
    <property type="match status" value="1"/>
</dbReference>
<dbReference type="InterPro" id="IPR003388">
    <property type="entry name" value="Reticulon"/>
</dbReference>
<reference evidence="9" key="1">
    <citation type="submission" date="2017-08" db="EMBL/GenBank/DDBJ databases">
        <authorList>
            <person name="Polle J.E."/>
            <person name="Barry K."/>
            <person name="Cushman J."/>
            <person name="Schmutz J."/>
            <person name="Tran D."/>
            <person name="Hathwaick L.T."/>
            <person name="Yim W.C."/>
            <person name="Jenkins J."/>
            <person name="Mckie-Krisberg Z.M."/>
            <person name="Prochnik S."/>
            <person name="Lindquist E."/>
            <person name="Dockter R.B."/>
            <person name="Adam C."/>
            <person name="Molina H."/>
            <person name="Bunkerborg J."/>
            <person name="Jin E."/>
            <person name="Buchheim M."/>
            <person name="Magnuson J."/>
        </authorList>
    </citation>
    <scope>NUCLEOTIDE SEQUENCE</scope>
    <source>
        <strain evidence="9">CCAP 19/18</strain>
    </source>
</reference>
<feature type="transmembrane region" description="Helical" evidence="6">
    <location>
        <begin position="292"/>
        <end position="325"/>
    </location>
</feature>
<feature type="transmembrane region" description="Helical" evidence="6">
    <location>
        <begin position="262"/>
        <end position="280"/>
    </location>
</feature>
<keyword evidence="2 6" id="KW-0812">Transmembrane</keyword>
<name>A0ABQ7G8N6_DUNSA</name>
<dbReference type="Proteomes" id="UP000815325">
    <property type="component" value="Unassembled WGS sequence"/>
</dbReference>
<feature type="compositionally biased region" description="Polar residues" evidence="7">
    <location>
        <begin position="43"/>
        <end position="53"/>
    </location>
</feature>
<keyword evidence="5 6" id="KW-0472">Membrane</keyword>
<dbReference type="Pfam" id="PF02453">
    <property type="entry name" value="Reticulon"/>
    <property type="match status" value="1"/>
</dbReference>
<keyword evidence="10" id="KW-1185">Reference proteome</keyword>
<keyword evidence="3 6" id="KW-0256">Endoplasmic reticulum</keyword>
<gene>
    <name evidence="9" type="ORF">DUNSADRAFT_13837</name>
</gene>
<evidence type="ECO:0000256" key="2">
    <source>
        <dbReference type="ARBA" id="ARBA00022692"/>
    </source>
</evidence>
<evidence type="ECO:0000256" key="4">
    <source>
        <dbReference type="ARBA" id="ARBA00022989"/>
    </source>
</evidence>
<comment type="caution">
    <text evidence="9">The sequence shown here is derived from an EMBL/GenBank/DDBJ whole genome shotgun (WGS) entry which is preliminary data.</text>
</comment>
<evidence type="ECO:0000256" key="1">
    <source>
        <dbReference type="ARBA" id="ARBA00004477"/>
    </source>
</evidence>
<organism evidence="9 10">
    <name type="scientific">Dunaliella salina</name>
    <name type="common">Green alga</name>
    <name type="synonym">Protococcus salinus</name>
    <dbReference type="NCBI Taxonomy" id="3046"/>
    <lineage>
        <taxon>Eukaryota</taxon>
        <taxon>Viridiplantae</taxon>
        <taxon>Chlorophyta</taxon>
        <taxon>core chlorophytes</taxon>
        <taxon>Chlorophyceae</taxon>
        <taxon>CS clade</taxon>
        <taxon>Chlamydomonadales</taxon>
        <taxon>Dunaliellaceae</taxon>
        <taxon>Dunaliella</taxon>
    </lineage>
</organism>
<evidence type="ECO:0000259" key="8">
    <source>
        <dbReference type="PROSITE" id="PS50845"/>
    </source>
</evidence>
<accession>A0ABQ7G8N6</accession>
<feature type="transmembrane region" description="Helical" evidence="6">
    <location>
        <begin position="135"/>
        <end position="152"/>
    </location>
</feature>
<feature type="compositionally biased region" description="Polar residues" evidence="7">
    <location>
        <begin position="64"/>
        <end position="77"/>
    </location>
</feature>
<dbReference type="EMBL" id="MU069993">
    <property type="protein sequence ID" value="KAF5830929.1"/>
    <property type="molecule type" value="Genomic_DNA"/>
</dbReference>
<comment type="subcellular location">
    <subcellularLocation>
        <location evidence="1 6">Endoplasmic reticulum membrane</location>
        <topology evidence="1 6">Multi-pass membrane protein</topology>
    </subcellularLocation>
</comment>
<evidence type="ECO:0000256" key="3">
    <source>
        <dbReference type="ARBA" id="ARBA00022824"/>
    </source>
</evidence>
<keyword evidence="4 6" id="KW-1133">Transmembrane helix</keyword>
<evidence type="ECO:0000256" key="7">
    <source>
        <dbReference type="SAM" id="MobiDB-lite"/>
    </source>
</evidence>
<proteinExistence type="predicted"/>